<dbReference type="FunFam" id="4.10.960.10:FF:000001">
    <property type="entry name" value="60S ribosomal protein L3"/>
    <property type="match status" value="1"/>
</dbReference>
<dbReference type="InterPro" id="IPR019926">
    <property type="entry name" value="Ribosomal_uL3_CS"/>
</dbReference>
<proteinExistence type="inferred from homology"/>
<feature type="repeat" description="TPR" evidence="14">
    <location>
        <begin position="162"/>
        <end position="195"/>
    </location>
</feature>
<dbReference type="InterPro" id="IPR045077">
    <property type="entry name" value="L3_arc_euk"/>
</dbReference>
<dbReference type="GO" id="GO:0003735">
    <property type="term" value="F:structural constituent of ribosome"/>
    <property type="evidence" value="ECO:0007669"/>
    <property type="project" value="InterPro"/>
</dbReference>
<feature type="compositionally biased region" description="Low complexity" evidence="16">
    <location>
        <begin position="779"/>
        <end position="795"/>
    </location>
</feature>
<feature type="repeat" description="TPR" evidence="14">
    <location>
        <begin position="308"/>
        <end position="341"/>
    </location>
</feature>
<keyword evidence="4" id="KW-0677">Repeat</keyword>
<gene>
    <name evidence="17" type="ORF">PNAL_LOCUS10946</name>
</gene>
<evidence type="ECO:0000313" key="18">
    <source>
        <dbReference type="Proteomes" id="UP001153461"/>
    </source>
</evidence>
<comment type="caution">
    <text evidence="17">The sequence shown here is derived from an EMBL/GenBank/DDBJ whole genome shotgun (WGS) entry which is preliminary data.</text>
</comment>
<evidence type="ECO:0000256" key="10">
    <source>
        <dbReference type="ARBA" id="ARBA00023274"/>
    </source>
</evidence>
<name>A0A9W4IP22_PENNA</name>
<evidence type="ECO:0000256" key="15">
    <source>
        <dbReference type="RuleBase" id="RU003905"/>
    </source>
</evidence>
<evidence type="ECO:0000256" key="14">
    <source>
        <dbReference type="PROSITE-ProRule" id="PRU00339"/>
    </source>
</evidence>
<feature type="compositionally biased region" description="Acidic residues" evidence="16">
    <location>
        <begin position="820"/>
        <end position="829"/>
    </location>
</feature>
<dbReference type="InterPro" id="IPR000597">
    <property type="entry name" value="Ribosomal_uL3"/>
</dbReference>
<keyword evidence="10 15" id="KW-0687">Ribonucleoprotein</keyword>
<feature type="compositionally biased region" description="Pro residues" evidence="16">
    <location>
        <begin position="764"/>
        <end position="774"/>
    </location>
</feature>
<dbReference type="PROSITE" id="PS50293">
    <property type="entry name" value="TPR_REGION"/>
    <property type="match status" value="2"/>
</dbReference>
<feature type="compositionally biased region" description="Polar residues" evidence="16">
    <location>
        <begin position="894"/>
        <end position="910"/>
    </location>
</feature>
<feature type="repeat" description="TPR" evidence="14">
    <location>
        <begin position="92"/>
        <end position="125"/>
    </location>
</feature>
<dbReference type="Proteomes" id="UP001153461">
    <property type="component" value="Unassembled WGS sequence"/>
</dbReference>
<evidence type="ECO:0000256" key="5">
    <source>
        <dbReference type="ARBA" id="ARBA00022803"/>
    </source>
</evidence>
<evidence type="ECO:0000256" key="9">
    <source>
        <dbReference type="ARBA" id="ARBA00023242"/>
    </source>
</evidence>
<evidence type="ECO:0000256" key="3">
    <source>
        <dbReference type="ARBA" id="ARBA00022491"/>
    </source>
</evidence>
<evidence type="ECO:0000256" key="13">
    <source>
        <dbReference type="ARBA" id="ARBA00061082"/>
    </source>
</evidence>
<comment type="similarity">
    <text evidence="13">Belongs to the CYC8/SSN6 family.</text>
</comment>
<protein>
    <recommendedName>
        <fullName evidence="11">Large ribosomal subunit protein uL3</fullName>
    </recommendedName>
    <alternativeName>
        <fullName evidence="12">60S ribosomal protein L3</fullName>
    </alternativeName>
</protein>
<comment type="subcellular location">
    <subcellularLocation>
        <location evidence="1">Nucleus</location>
    </subcellularLocation>
</comment>
<keyword evidence="5 14" id="KW-0802">TPR repeat</keyword>
<keyword evidence="7" id="KW-0805">Transcription regulation</keyword>
<feature type="region of interest" description="Disordered" evidence="16">
    <location>
        <begin position="424"/>
        <end position="854"/>
    </location>
</feature>
<feature type="repeat" description="TPR" evidence="14">
    <location>
        <begin position="199"/>
        <end position="232"/>
    </location>
</feature>
<dbReference type="SMART" id="SM00028">
    <property type="entry name" value="TPR"/>
    <property type="match status" value="10"/>
</dbReference>
<dbReference type="Gene3D" id="4.10.960.10">
    <property type="entry name" value="Ribosomal protein L3, domain 3"/>
    <property type="match status" value="1"/>
</dbReference>
<dbReference type="FunFam" id="1.25.40.10:FF:000282">
    <property type="entry name" value="Transcriptional corepressor Cyc8"/>
    <property type="match status" value="1"/>
</dbReference>
<evidence type="ECO:0000256" key="7">
    <source>
        <dbReference type="ARBA" id="ARBA00023015"/>
    </source>
</evidence>
<dbReference type="GO" id="GO:0005634">
    <property type="term" value="C:nucleus"/>
    <property type="evidence" value="ECO:0007669"/>
    <property type="project" value="UniProtKB-SubCell"/>
</dbReference>
<dbReference type="PROSITE" id="PS00474">
    <property type="entry name" value="RIBOSOMAL_L3"/>
    <property type="match status" value="1"/>
</dbReference>
<dbReference type="InterPro" id="IPR019734">
    <property type="entry name" value="TPR_rpt"/>
</dbReference>
<feature type="repeat" description="TPR" evidence="14">
    <location>
        <begin position="342"/>
        <end position="375"/>
    </location>
</feature>
<feature type="compositionally biased region" description="Basic and acidic residues" evidence="16">
    <location>
        <begin position="668"/>
        <end position="687"/>
    </location>
</feature>
<feature type="compositionally biased region" description="Low complexity" evidence="16">
    <location>
        <begin position="424"/>
        <end position="433"/>
    </location>
</feature>
<dbReference type="PANTHER" id="PTHR11363:SF5">
    <property type="entry name" value="LARGE RIBOSOMAL SUBUNIT PROTEIN UL3"/>
    <property type="match status" value="1"/>
</dbReference>
<feature type="compositionally biased region" description="Pro residues" evidence="16">
    <location>
        <begin position="584"/>
        <end position="605"/>
    </location>
</feature>
<dbReference type="FunFam" id="2.40.30.10:FF:000079">
    <property type="entry name" value="60S ribosomal protein L3"/>
    <property type="match status" value="1"/>
</dbReference>
<evidence type="ECO:0000256" key="12">
    <source>
        <dbReference type="ARBA" id="ARBA00035354"/>
    </source>
</evidence>
<feature type="compositionally biased region" description="Low complexity" evidence="16">
    <location>
        <begin position="843"/>
        <end position="854"/>
    </location>
</feature>
<dbReference type="GO" id="GO:0003723">
    <property type="term" value="F:RNA binding"/>
    <property type="evidence" value="ECO:0007669"/>
    <property type="project" value="TreeGrafter"/>
</dbReference>
<evidence type="ECO:0000256" key="2">
    <source>
        <dbReference type="ARBA" id="ARBA00006540"/>
    </source>
</evidence>
<evidence type="ECO:0000256" key="6">
    <source>
        <dbReference type="ARBA" id="ARBA00022980"/>
    </source>
</evidence>
<dbReference type="FunFam" id="4.10.960.10:FF:000002">
    <property type="entry name" value="60S ribosomal protein L3"/>
    <property type="match status" value="1"/>
</dbReference>
<dbReference type="Gene3D" id="1.25.40.10">
    <property type="entry name" value="Tetratricopeptide repeat domain"/>
    <property type="match status" value="2"/>
</dbReference>
<dbReference type="InterPro" id="IPR044892">
    <property type="entry name" value="Ribosomal_L3_dom_3_arc_sf"/>
</dbReference>
<comment type="similarity">
    <text evidence="2 15">Belongs to the universal ribosomal protein uL3 family.</text>
</comment>
<accession>A0A9W4IP22</accession>
<feature type="compositionally biased region" description="Low complexity" evidence="16">
    <location>
        <begin position="646"/>
        <end position="667"/>
    </location>
</feature>
<evidence type="ECO:0000256" key="11">
    <source>
        <dbReference type="ARBA" id="ARBA00035243"/>
    </source>
</evidence>
<keyword evidence="8" id="KW-0804">Transcription</keyword>
<evidence type="ECO:0000313" key="17">
    <source>
        <dbReference type="EMBL" id="CAG8344653.1"/>
    </source>
</evidence>
<sequence>MSHTQPSPTAGVAPHHAVAHLAAQAQAQANGHMSGIPVQGQKGVPTLTTAQKIATLNEQVWLQIGSLTELMGDLEGAMNAYEQALRHNQWSISAMNAISCILRTKEQFPKAIEYLQNILKLDPSNGETWGSLGHCHLMMDNLQEAYTSYQQALYHLRDPKEPKLWYGIGILYDRYGSLDHAEEAFSQVMRMAPDFEKANEIYFRLGIIYKQQQKFNQSLECFKYIVSDPPRPLTEEDIWFQIGHVHEQQKDFESAQSAYQRVLERDPNHAKVLQQLGWLYHQQSNAFQSQEKAIQFLEKSVNADNNDAQSWYLLGRCYMSMAKYPKAYEAYQQAVYRDGRNPTFWCSIGVLYYQINQYRDALDAYSRAIRLNPYISEVWYDLGTLYESCNNQIADALDAYGRAADLDPSNVHIKARLQLLQSQLSAGTAGQQPPTAPAPQPQDVHPQAYQAPGVGAPPAPQWGAPAPIGPPPQAPAPPRQIPDWNRGINELQSQSQAPPSNGLDQRDARIPGVPAQSPRQEPGRGFPDPRGAPRSPKMGDPNAYPPPHTLPQIANAPGPGHERAPSGGNAFGAPRGALPTGLPVAPPGPPGPPGPTGGAPPPPYQNRPFSPAPEIRPIRDERPSSPGSGYPLQQFHPGPTLPPQVPGGNSIASGAPAPASAATAAEAAARDREDRPTSAMKRGREWEAEAGPVKKHANEESRARLDDQTNRRPSPPARLPSPGEMQRRSSSEARREDARRANENYHPSEAAHHPPTLPSIQDMPPRPSAGPSLPPMAEGSAPASNAPPSGPPSANTPVKEEAPRPEAPPAHEPPARKMDVDEDYDDEVEEEKKAIAASKGSPNGSAAGNPTNGAGNARAMCDVRYECASYDDYLVSSACAEYSTCLPHTKRAKSTSTFPDRPPTTSTTNDNRVKMSHRKYEAPRHGSLAYLPRKRAARHRGKVKSFPKDDAKKPVHLTASMGYKAGMTTIVRDLDRPGAKMHKKEIVEAATIIETPPLVAVGVVGYIETPRGLRSLTTVWAEHLSDEVKRRFYKNWYKSKKKAFTKYAKSHAESSGASITRELERIQKYCTVVRVLAHTQIRQTPIKQKKAHLMEIQVNGGSIADKVDFARNLFEKTIDIDSIFEKDEMIDVIAVTKGHGFSGVTSRWGTTKLPRKTHKGLRKVACIGAWHPNHVQWTVARAGQDGYHHRTSCNHKVFRIGKGTDEGNASTEFDISKKQITPMGGFVHYGEVKNDFVMVKGSIPGVKKRVMTLRKTLYPQTSRRATEKVELKWIDTSSKFGHGAFQTFEEKKAFMGTLKKDLVETV</sequence>
<keyword evidence="9" id="KW-0539">Nucleus</keyword>
<feature type="compositionally biased region" description="Basic and acidic residues" evidence="16">
    <location>
        <begin position="725"/>
        <end position="743"/>
    </location>
</feature>
<evidence type="ECO:0000256" key="4">
    <source>
        <dbReference type="ARBA" id="ARBA00022737"/>
    </source>
</evidence>
<dbReference type="Gene3D" id="2.40.30.10">
    <property type="entry name" value="Translation factors"/>
    <property type="match status" value="1"/>
</dbReference>
<keyword evidence="3" id="KW-0678">Repressor</keyword>
<dbReference type="Gene3D" id="3.30.1430.10">
    <property type="match status" value="1"/>
</dbReference>
<keyword evidence="6 15" id="KW-0689">Ribosomal protein</keyword>
<dbReference type="EMBL" id="CAJVNV010000647">
    <property type="protein sequence ID" value="CAG8344653.1"/>
    <property type="molecule type" value="Genomic_DNA"/>
</dbReference>
<organism evidence="17 18">
    <name type="scientific">Penicillium nalgiovense</name>
    <dbReference type="NCBI Taxonomy" id="60175"/>
    <lineage>
        <taxon>Eukaryota</taxon>
        <taxon>Fungi</taxon>
        <taxon>Dikarya</taxon>
        <taxon>Ascomycota</taxon>
        <taxon>Pezizomycotina</taxon>
        <taxon>Eurotiomycetes</taxon>
        <taxon>Eurotiomycetidae</taxon>
        <taxon>Eurotiales</taxon>
        <taxon>Aspergillaceae</taxon>
        <taxon>Penicillium</taxon>
    </lineage>
</organism>
<feature type="repeat" description="TPR" evidence="14">
    <location>
        <begin position="58"/>
        <end position="91"/>
    </location>
</feature>
<evidence type="ECO:0000256" key="8">
    <source>
        <dbReference type="ARBA" id="ARBA00023163"/>
    </source>
</evidence>
<dbReference type="GO" id="GO:0006412">
    <property type="term" value="P:translation"/>
    <property type="evidence" value="ECO:0007669"/>
    <property type="project" value="InterPro"/>
</dbReference>
<dbReference type="PANTHER" id="PTHR11363">
    <property type="entry name" value="60S RIBOSOMAL PROTEIN L3-RELATED"/>
    <property type="match status" value="1"/>
</dbReference>
<dbReference type="PROSITE" id="PS50005">
    <property type="entry name" value="TPR"/>
    <property type="match status" value="7"/>
</dbReference>
<feature type="repeat" description="TPR" evidence="14">
    <location>
        <begin position="236"/>
        <end position="269"/>
    </location>
</feature>
<dbReference type="SUPFAM" id="SSF48452">
    <property type="entry name" value="TPR-like"/>
    <property type="match status" value="2"/>
</dbReference>
<dbReference type="GO" id="GO:0017053">
    <property type="term" value="C:transcription repressor complex"/>
    <property type="evidence" value="ECO:0007669"/>
    <property type="project" value="UniProtKB-ARBA"/>
</dbReference>
<feature type="compositionally biased region" description="Polar residues" evidence="16">
    <location>
        <begin position="490"/>
        <end position="503"/>
    </location>
</feature>
<dbReference type="SUPFAM" id="SSF50447">
    <property type="entry name" value="Translation proteins"/>
    <property type="match status" value="1"/>
</dbReference>
<dbReference type="FunFam" id="1.25.40.10:FF:000078">
    <property type="entry name" value="Transcriptional corepressor Cyc8"/>
    <property type="match status" value="1"/>
</dbReference>
<dbReference type="Pfam" id="PF13181">
    <property type="entry name" value="TPR_8"/>
    <property type="match status" value="3"/>
</dbReference>
<dbReference type="FunFam" id="1.25.40.10:FF:000163">
    <property type="entry name" value="Transcriptional corepressor Cyc8"/>
    <property type="match status" value="1"/>
</dbReference>
<dbReference type="Pfam" id="PF00297">
    <property type="entry name" value="Ribosomal_L3"/>
    <property type="match status" value="1"/>
</dbReference>
<evidence type="ECO:0000256" key="16">
    <source>
        <dbReference type="SAM" id="MobiDB-lite"/>
    </source>
</evidence>
<dbReference type="FunFam" id="2.40.30.10:FF:000351">
    <property type="entry name" value="Ribosomal protein L3"/>
    <property type="match status" value="1"/>
</dbReference>
<reference evidence="17" key="1">
    <citation type="submission" date="2021-07" db="EMBL/GenBank/DDBJ databases">
        <authorList>
            <person name="Branca A.L. A."/>
        </authorList>
    </citation>
    <scope>NUCLEOTIDE SEQUENCE</scope>
</reference>
<dbReference type="GO" id="GO:0022625">
    <property type="term" value="C:cytosolic large ribosomal subunit"/>
    <property type="evidence" value="ECO:0007669"/>
    <property type="project" value="TreeGrafter"/>
</dbReference>
<dbReference type="FunFam" id="3.30.1430.10:FF:000001">
    <property type="entry name" value="60S ribosomal protein L3"/>
    <property type="match status" value="1"/>
</dbReference>
<feature type="compositionally biased region" description="Basic and acidic residues" evidence="16">
    <location>
        <begin position="696"/>
        <end position="710"/>
    </location>
</feature>
<dbReference type="Pfam" id="PF12895">
    <property type="entry name" value="ANAPC3"/>
    <property type="match status" value="1"/>
</dbReference>
<dbReference type="InterPro" id="IPR009000">
    <property type="entry name" value="Transl_B-barrel_sf"/>
</dbReference>
<feature type="compositionally biased region" description="Pro residues" evidence="16">
    <location>
        <begin position="467"/>
        <end position="480"/>
    </location>
</feature>
<dbReference type="InterPro" id="IPR011990">
    <property type="entry name" value="TPR-like_helical_dom_sf"/>
</dbReference>
<dbReference type="OrthoDB" id="1611972at2759"/>
<evidence type="ECO:0000256" key="1">
    <source>
        <dbReference type="ARBA" id="ARBA00004123"/>
    </source>
</evidence>
<feature type="region of interest" description="Disordered" evidence="16">
    <location>
        <begin position="889"/>
        <end position="912"/>
    </location>
</feature>